<dbReference type="EMBL" id="JARJLR010000510">
    <property type="protein sequence ID" value="MDF3846123.1"/>
    <property type="molecule type" value="Genomic_DNA"/>
</dbReference>
<evidence type="ECO:0008006" key="6">
    <source>
        <dbReference type="Google" id="ProtNLM"/>
    </source>
</evidence>
<evidence type="ECO:0000313" key="4">
    <source>
        <dbReference type="Proteomes" id="UP000077748"/>
    </source>
</evidence>
<dbReference type="AlphaFoldDB" id="A0A127MM70"/>
<keyword evidence="5" id="KW-1185">Reference proteome</keyword>
<dbReference type="Proteomes" id="UP001220662">
    <property type="component" value="Unassembled WGS sequence"/>
</dbReference>
<dbReference type="Proteomes" id="UP000183385">
    <property type="component" value="Unassembled WGS sequence"/>
</dbReference>
<reference evidence="1 4" key="1">
    <citation type="submission" date="2016-05" db="EMBL/GenBank/DDBJ databases">
        <title>Genome Sequence of Pseudomonas citronellolis Strain SJTE-3, an Estrogens and Persistent Organic Pollutants degradation strain.</title>
        <authorList>
            <person name="Liang R."/>
        </authorList>
    </citation>
    <scope>NUCLEOTIDE SEQUENCE [LARGE SCALE GENOMIC DNA]</scope>
    <source>
        <strain evidence="1 4">SJTE-3</strain>
    </source>
</reference>
<evidence type="ECO:0000313" key="5">
    <source>
        <dbReference type="Proteomes" id="UP000183385"/>
    </source>
</evidence>
<reference evidence="3 5" key="2">
    <citation type="submission" date="2016-10" db="EMBL/GenBank/DDBJ databases">
        <authorList>
            <person name="Varghese N."/>
            <person name="Submissions S."/>
        </authorList>
    </citation>
    <scope>NUCLEOTIDE SEQUENCE [LARGE SCALE GENOMIC DNA]</scope>
    <source>
        <strain evidence="3 5">LMG 18378</strain>
    </source>
</reference>
<organism evidence="1 4">
    <name type="scientific">Pseudomonas citronellolis</name>
    <dbReference type="NCBI Taxonomy" id="53408"/>
    <lineage>
        <taxon>Bacteria</taxon>
        <taxon>Pseudomonadati</taxon>
        <taxon>Pseudomonadota</taxon>
        <taxon>Gammaproteobacteria</taxon>
        <taxon>Pseudomonadales</taxon>
        <taxon>Pseudomonadaceae</taxon>
        <taxon>Pseudomonas</taxon>
    </lineage>
</organism>
<dbReference type="RefSeq" id="WP_009617334.1">
    <property type="nucleotide sequence ID" value="NZ_BDGS01000001.1"/>
</dbReference>
<evidence type="ECO:0000313" key="3">
    <source>
        <dbReference type="EMBL" id="SFD23366.1"/>
    </source>
</evidence>
<protein>
    <recommendedName>
        <fullName evidence="6">Zinc-ribbon containing domain-containing protein</fullName>
    </recommendedName>
</protein>
<sequence length="142" mass="15827">MAELHRASLSGPGLYERLLHRLELALDEAETAERLRDEHPEELELRGLSSAEMQLIRAYLDQDVNWLRGWHAAAEELALIEHAPARSTRARLGGSAGKTRPSHRHLQLLCALCGTPVVYNRQHGVMPCASCGSQLFRGSRGR</sequence>
<name>A0A127MM70_9PSED</name>
<dbReference type="OrthoDB" id="6892877at2"/>
<dbReference type="GeneID" id="72994083"/>
<gene>
    <name evidence="1" type="ORF">A9C11_04280</name>
    <name evidence="2" type="ORF">P3W55_30850</name>
    <name evidence="3" type="ORF">SAMN05216577_12048</name>
</gene>
<evidence type="ECO:0000313" key="1">
    <source>
        <dbReference type="EMBL" id="ANI13244.1"/>
    </source>
</evidence>
<dbReference type="EMBL" id="FOLS01000020">
    <property type="protein sequence ID" value="SFD23366.1"/>
    <property type="molecule type" value="Genomic_DNA"/>
</dbReference>
<dbReference type="STRING" id="53408.A9C11_04280"/>
<reference evidence="2" key="3">
    <citation type="submission" date="2023-03" db="EMBL/GenBank/DDBJ databases">
        <title>Draft assemblies of triclosan tolerant bacteria isolated from returned activated sludge.</title>
        <authorList>
            <person name="Van Hamelsveld S."/>
        </authorList>
    </citation>
    <scope>NUCLEOTIDE SEQUENCE</scope>
    <source>
        <strain evidence="2">GW210015_S63</strain>
    </source>
</reference>
<evidence type="ECO:0000313" key="2">
    <source>
        <dbReference type="EMBL" id="MDF3846123.1"/>
    </source>
</evidence>
<proteinExistence type="predicted"/>
<dbReference type="EMBL" id="CP015878">
    <property type="protein sequence ID" value="ANI13244.1"/>
    <property type="molecule type" value="Genomic_DNA"/>
</dbReference>
<dbReference type="KEGG" id="pcq:PcP3B5_09060"/>
<accession>A0A127MM70</accession>
<dbReference type="Proteomes" id="UP000077748">
    <property type="component" value="Chromosome"/>
</dbReference>